<name>W8NVB1_9EURY</name>
<dbReference type="AlphaFoldDB" id="W8NVB1"/>
<dbReference type="OrthoDB" id="100210at2157"/>
<gene>
    <name evidence="2" type="ORF">BD01_1519</name>
</gene>
<sequence>MVWKSSSKRRGQTAIELLFITAIILTGIVYILPSVVYSNQAVSLSDAFRTAGSDVCSYLNTGVVVNDSLHAPLNNLVELWNYTPLGCRFVGLSVETNSSVNATLVFEYPGGAFPNAFEGNVTLYLKLRLSRISGFKLVGENLYYGEKPVNITVVVR</sequence>
<keyword evidence="1" id="KW-0472">Membrane</keyword>
<dbReference type="GeneID" id="82170399"/>
<dbReference type="HOGENOM" id="CLU_140807_1_0_2"/>
<keyword evidence="3" id="KW-1185">Reference proteome</keyword>
<dbReference type="EMBL" id="CP007264">
    <property type="protein sequence ID" value="AHL23127.1"/>
    <property type="molecule type" value="Genomic_DNA"/>
</dbReference>
<reference evidence="2 3" key="1">
    <citation type="submission" date="2014-02" db="EMBL/GenBank/DDBJ databases">
        <title>Genome Sequence of an Hyperthermophilic Archaeon, Thermococcus nautili 30-1, producing viral vesicles.</title>
        <authorList>
            <person name="Oberto J."/>
            <person name="Gaudin M."/>
            <person name="Cossu M."/>
            <person name="Gorlas A."/>
            <person name="Slesarev A."/>
            <person name="Marguet E."/>
            <person name="Forterre P."/>
        </authorList>
    </citation>
    <scope>NUCLEOTIDE SEQUENCE [LARGE SCALE GENOMIC DNA]</scope>
    <source>
        <strain evidence="2 3">30-1</strain>
    </source>
</reference>
<dbReference type="eggNOG" id="arCOG05789">
    <property type="taxonomic scope" value="Archaea"/>
</dbReference>
<evidence type="ECO:0008006" key="4">
    <source>
        <dbReference type="Google" id="ProtNLM"/>
    </source>
</evidence>
<dbReference type="Proteomes" id="UP000019434">
    <property type="component" value="Chromosome"/>
</dbReference>
<evidence type="ECO:0000256" key="1">
    <source>
        <dbReference type="SAM" id="Phobius"/>
    </source>
</evidence>
<accession>W8NVB1</accession>
<evidence type="ECO:0000313" key="2">
    <source>
        <dbReference type="EMBL" id="AHL23127.1"/>
    </source>
</evidence>
<dbReference type="KEGG" id="tnu:BD01_1519"/>
<dbReference type="RefSeq" id="WP_042691446.1">
    <property type="nucleotide sequence ID" value="NZ_CP007264.1"/>
</dbReference>
<proteinExistence type="predicted"/>
<evidence type="ECO:0000313" key="3">
    <source>
        <dbReference type="Proteomes" id="UP000019434"/>
    </source>
</evidence>
<keyword evidence="1" id="KW-0812">Transmembrane</keyword>
<protein>
    <recommendedName>
        <fullName evidence="4">Class III signal peptide-containing protein</fullName>
    </recommendedName>
</protein>
<feature type="transmembrane region" description="Helical" evidence="1">
    <location>
        <begin position="12"/>
        <end position="32"/>
    </location>
</feature>
<organism evidence="2 3">
    <name type="scientific">Thermococcus nautili</name>
    <dbReference type="NCBI Taxonomy" id="195522"/>
    <lineage>
        <taxon>Archaea</taxon>
        <taxon>Methanobacteriati</taxon>
        <taxon>Methanobacteriota</taxon>
        <taxon>Thermococci</taxon>
        <taxon>Thermococcales</taxon>
        <taxon>Thermococcaceae</taxon>
        <taxon>Thermococcus</taxon>
    </lineage>
</organism>
<keyword evidence="1" id="KW-1133">Transmembrane helix</keyword>
<dbReference type="STRING" id="195522.BD01_1519"/>